<dbReference type="OrthoDB" id="9880364at2"/>
<reference evidence="2 3" key="1">
    <citation type="journal article" date="2015" name="Int. J. Syst. Evol. Microbiol.">
        <title>Acinetobacter equi sp. nov. isolated from horse faeces.</title>
        <authorList>
            <person name="Poppel M.T."/>
            <person name="Skiebe E."/>
            <person name="Laue M."/>
            <person name="Bergmann H."/>
            <person name="Ebersberger I."/>
            <person name="Garn T."/>
            <person name="Fruth A."/>
            <person name="Baumgardt S."/>
            <person name="Busse H.J."/>
            <person name="Wilharm G."/>
        </authorList>
    </citation>
    <scope>NUCLEOTIDE SEQUENCE [LARGE SCALE GENOMIC DNA]</scope>
    <source>
        <strain evidence="2 3">114</strain>
    </source>
</reference>
<sequence length="152" mass="17350">MKIINLAKINLISILFLMPAYSYAQTQLSIGQLLTKKEHAQLKSSKIKLNQEIYDIIPSNIPDQIYLINDQGAVGIGETVVIITEVSQNKFKTQASHILSLSDSIEYYDHMKIVHIKFKNFSQTLNAYNQLLKIFPEDNVSIPIQFSQPKLR</sequence>
<organism evidence="2 3">
    <name type="scientific">Acinetobacter equi</name>
    <dbReference type="NCBI Taxonomy" id="1324350"/>
    <lineage>
        <taxon>Bacteria</taxon>
        <taxon>Pseudomonadati</taxon>
        <taxon>Pseudomonadota</taxon>
        <taxon>Gammaproteobacteria</taxon>
        <taxon>Moraxellales</taxon>
        <taxon>Moraxellaceae</taxon>
        <taxon>Acinetobacter</taxon>
    </lineage>
</organism>
<evidence type="ECO:0000313" key="2">
    <source>
        <dbReference type="EMBL" id="ALH95618.1"/>
    </source>
</evidence>
<name>A0A0N9VQG5_9GAMM</name>
<dbReference type="STRING" id="1324350.AOY20_08810"/>
<dbReference type="Proteomes" id="UP000064939">
    <property type="component" value="Chromosome"/>
</dbReference>
<dbReference type="EMBL" id="CP012808">
    <property type="protein sequence ID" value="ALH95618.1"/>
    <property type="molecule type" value="Genomic_DNA"/>
</dbReference>
<feature type="signal peptide" evidence="1">
    <location>
        <begin position="1"/>
        <end position="24"/>
    </location>
</feature>
<feature type="chain" id="PRO_5006039525" evidence="1">
    <location>
        <begin position="25"/>
        <end position="152"/>
    </location>
</feature>
<dbReference type="RefSeq" id="WP_054581509.1">
    <property type="nucleotide sequence ID" value="NZ_CP012808.1"/>
</dbReference>
<dbReference type="AlphaFoldDB" id="A0A0N9VQG5"/>
<dbReference type="KEGG" id="aei:AOY20_08810"/>
<keyword evidence="3" id="KW-1185">Reference proteome</keyword>
<evidence type="ECO:0000313" key="3">
    <source>
        <dbReference type="Proteomes" id="UP000064939"/>
    </source>
</evidence>
<keyword evidence="1" id="KW-0732">Signal</keyword>
<accession>A0A0N9VQG5</accession>
<proteinExistence type="predicted"/>
<protein>
    <submittedName>
        <fullName evidence="2">Uncharacterized protein</fullName>
    </submittedName>
</protein>
<gene>
    <name evidence="2" type="ORF">AOY20_08810</name>
</gene>
<evidence type="ECO:0000256" key="1">
    <source>
        <dbReference type="SAM" id="SignalP"/>
    </source>
</evidence>